<evidence type="ECO:0000256" key="1">
    <source>
        <dbReference type="SAM" id="Phobius"/>
    </source>
</evidence>
<comment type="caution">
    <text evidence="2">The sequence shown here is derived from an EMBL/GenBank/DDBJ whole genome shotgun (WGS) entry which is preliminary data.</text>
</comment>
<organism evidence="2 3">
    <name type="scientific">Psychrobacter frigidicola</name>
    <dbReference type="NCBI Taxonomy" id="45611"/>
    <lineage>
        <taxon>Bacteria</taxon>
        <taxon>Pseudomonadati</taxon>
        <taxon>Pseudomonadota</taxon>
        <taxon>Gammaproteobacteria</taxon>
        <taxon>Moraxellales</taxon>
        <taxon>Moraxellaceae</taxon>
        <taxon>Psychrobacter</taxon>
    </lineage>
</organism>
<keyword evidence="1" id="KW-0812">Transmembrane</keyword>
<evidence type="ECO:0000313" key="2">
    <source>
        <dbReference type="EMBL" id="TXD98153.1"/>
    </source>
</evidence>
<proteinExistence type="predicted"/>
<dbReference type="AlphaFoldDB" id="A0A5C7ABB7"/>
<reference evidence="2 3" key="1">
    <citation type="submission" date="2019-08" db="EMBL/GenBank/DDBJ databases">
        <title>Genome sequence of Psychrobacter frigidicola ACAM304 (type strain).</title>
        <authorList>
            <person name="Bowman J.P."/>
        </authorList>
    </citation>
    <scope>NUCLEOTIDE SEQUENCE [LARGE SCALE GENOMIC DNA]</scope>
    <source>
        <strain evidence="2 3">ACAM 304</strain>
    </source>
</reference>
<dbReference type="Proteomes" id="UP000321903">
    <property type="component" value="Unassembled WGS sequence"/>
</dbReference>
<gene>
    <name evidence="2" type="ORF">ES754_04230</name>
</gene>
<dbReference type="RefSeq" id="WP_147222339.1">
    <property type="nucleotide sequence ID" value="NZ_CAJGYY010000001.1"/>
</dbReference>
<keyword evidence="3" id="KW-1185">Reference proteome</keyword>
<protein>
    <submittedName>
        <fullName evidence="2">Uncharacterized protein</fullName>
    </submittedName>
</protein>
<keyword evidence="1" id="KW-1133">Transmembrane helix</keyword>
<dbReference type="OrthoDB" id="9984411at2"/>
<feature type="transmembrane region" description="Helical" evidence="1">
    <location>
        <begin position="51"/>
        <end position="73"/>
    </location>
</feature>
<keyword evidence="1" id="KW-0472">Membrane</keyword>
<dbReference type="EMBL" id="VORZ01000001">
    <property type="protein sequence ID" value="TXD98153.1"/>
    <property type="molecule type" value="Genomic_DNA"/>
</dbReference>
<sequence length="75" mass="8574">MTGYCSNSPLRCHHARSMMVLNQADNNCPHCGMSLIIANNSNDRLRLEQQLLQLSLGIMVMLLLVLVYIYYVYLV</sequence>
<accession>A0A5C7ABB7</accession>
<evidence type="ECO:0000313" key="3">
    <source>
        <dbReference type="Proteomes" id="UP000321903"/>
    </source>
</evidence>
<name>A0A5C7ABB7_9GAMM</name>